<proteinExistence type="predicted"/>
<protein>
    <recommendedName>
        <fullName evidence="6">PEGA domain-containing protein</fullName>
    </recommendedName>
</protein>
<feature type="region of interest" description="Disordered" evidence="1">
    <location>
        <begin position="203"/>
        <end position="230"/>
    </location>
</feature>
<dbReference type="KEGG" id="llu:AKJ09_05154"/>
<accession>A0A0K1PY84</accession>
<keyword evidence="5" id="KW-1185">Reference proteome</keyword>
<evidence type="ECO:0000313" key="5">
    <source>
        <dbReference type="Proteomes" id="UP000064967"/>
    </source>
</evidence>
<organism evidence="4 5">
    <name type="scientific">Labilithrix luteola</name>
    <dbReference type="NCBI Taxonomy" id="1391654"/>
    <lineage>
        <taxon>Bacteria</taxon>
        <taxon>Pseudomonadati</taxon>
        <taxon>Myxococcota</taxon>
        <taxon>Polyangia</taxon>
        <taxon>Polyangiales</taxon>
        <taxon>Labilitrichaceae</taxon>
        <taxon>Labilithrix</taxon>
    </lineage>
</organism>
<feature type="transmembrane region" description="Helical" evidence="2">
    <location>
        <begin position="237"/>
        <end position="257"/>
    </location>
</feature>
<feature type="transmembrane region" description="Helical" evidence="2">
    <location>
        <begin position="291"/>
        <end position="313"/>
    </location>
</feature>
<reference evidence="4 5" key="1">
    <citation type="submission" date="2015-08" db="EMBL/GenBank/DDBJ databases">
        <authorList>
            <person name="Babu N.S."/>
            <person name="Beckwith C.J."/>
            <person name="Beseler K.G."/>
            <person name="Brison A."/>
            <person name="Carone J.V."/>
            <person name="Caskin T.P."/>
            <person name="Diamond M."/>
            <person name="Durham M.E."/>
            <person name="Foxe J.M."/>
            <person name="Go M."/>
            <person name="Henderson B.A."/>
            <person name="Jones I.B."/>
            <person name="McGettigan J.A."/>
            <person name="Micheletti S.J."/>
            <person name="Nasrallah M.E."/>
            <person name="Ortiz D."/>
            <person name="Piller C.R."/>
            <person name="Privatt S.R."/>
            <person name="Schneider S.L."/>
            <person name="Sharp S."/>
            <person name="Smith T.C."/>
            <person name="Stanton J.D."/>
            <person name="Ullery H.E."/>
            <person name="Wilson R.J."/>
            <person name="Serrano M.G."/>
            <person name="Buck G."/>
            <person name="Lee V."/>
            <person name="Wang Y."/>
            <person name="Carvalho R."/>
            <person name="Voegtly L."/>
            <person name="Shi R."/>
            <person name="Duckworth R."/>
            <person name="Johnson A."/>
            <person name="Loviza R."/>
            <person name="Walstead R."/>
            <person name="Shah Z."/>
            <person name="Kiflezghi M."/>
            <person name="Wade K."/>
            <person name="Ball S.L."/>
            <person name="Bradley K.W."/>
            <person name="Asai D.J."/>
            <person name="Bowman C.A."/>
            <person name="Russell D.A."/>
            <person name="Pope W.H."/>
            <person name="Jacobs-Sera D."/>
            <person name="Hendrix R.W."/>
            <person name="Hatfull G.F."/>
        </authorList>
    </citation>
    <scope>NUCLEOTIDE SEQUENCE [LARGE SCALE GENOMIC DNA]</scope>
    <source>
        <strain evidence="4 5">DSM 27648</strain>
    </source>
</reference>
<evidence type="ECO:0008006" key="6">
    <source>
        <dbReference type="Google" id="ProtNLM"/>
    </source>
</evidence>
<sequence length="343" mass="36282">MTCADFFQRRRSRGLLTLVMLATLAMSSAAAAEPSARERAAAEAIFREAKQLAAQGKISEACVKFAESHRLEPKLGTLLHLATCHELEGKTATAWIEFTEASRIAERTRQPDREKLARTHAQALEAELPTIRIVVSHPVPGQDVKLDDTPLTEGTLGSDIPIDPGEHVLTARAASKTPWSRKVTIERGHKLLTVEIPALEDKPIEASPPVAGSAAATPRNPPDTAAARVPAKSRRTLGWVLVGAAGVGLGVGTFFGLRAASEESDANTLCPTRTCPTSEGLDGHDAARRSALFSTIGFGAGILAGGVAAYLLLTEPLDAPRTSLRLVPSVGREGGGLDAVMRF</sequence>
<evidence type="ECO:0000256" key="3">
    <source>
        <dbReference type="SAM" id="SignalP"/>
    </source>
</evidence>
<feature type="signal peptide" evidence="3">
    <location>
        <begin position="1"/>
        <end position="31"/>
    </location>
</feature>
<gene>
    <name evidence="4" type="ORF">AKJ09_05154</name>
</gene>
<keyword evidence="2" id="KW-0812">Transmembrane</keyword>
<name>A0A0K1PY84_9BACT</name>
<dbReference type="RefSeq" id="WP_146649439.1">
    <property type="nucleotide sequence ID" value="NZ_CP012333.1"/>
</dbReference>
<evidence type="ECO:0000256" key="2">
    <source>
        <dbReference type="SAM" id="Phobius"/>
    </source>
</evidence>
<feature type="chain" id="PRO_5005466813" description="PEGA domain-containing protein" evidence="3">
    <location>
        <begin position="32"/>
        <end position="343"/>
    </location>
</feature>
<dbReference type="AlphaFoldDB" id="A0A0K1PY84"/>
<evidence type="ECO:0000256" key="1">
    <source>
        <dbReference type="SAM" id="MobiDB-lite"/>
    </source>
</evidence>
<dbReference type="OrthoDB" id="5505393at2"/>
<evidence type="ECO:0000313" key="4">
    <source>
        <dbReference type="EMBL" id="AKU98490.1"/>
    </source>
</evidence>
<dbReference type="EMBL" id="CP012333">
    <property type="protein sequence ID" value="AKU98490.1"/>
    <property type="molecule type" value="Genomic_DNA"/>
</dbReference>
<dbReference type="Proteomes" id="UP000064967">
    <property type="component" value="Chromosome"/>
</dbReference>
<keyword evidence="2" id="KW-0472">Membrane</keyword>
<keyword evidence="2" id="KW-1133">Transmembrane helix</keyword>
<dbReference type="STRING" id="1391654.AKJ09_05154"/>
<keyword evidence="3" id="KW-0732">Signal</keyword>